<organism evidence="2 3">
    <name type="scientific">Histidinibacterium aquaticum</name>
    <dbReference type="NCBI Taxonomy" id="2613962"/>
    <lineage>
        <taxon>Bacteria</taxon>
        <taxon>Pseudomonadati</taxon>
        <taxon>Pseudomonadota</taxon>
        <taxon>Alphaproteobacteria</taxon>
        <taxon>Rhodobacterales</taxon>
        <taxon>Paracoccaceae</taxon>
        <taxon>Histidinibacterium</taxon>
    </lineage>
</organism>
<feature type="domain" description="Pyrrolo-quinoline quinone repeat" evidence="1">
    <location>
        <begin position="363"/>
        <end position="426"/>
    </location>
</feature>
<evidence type="ECO:0000313" key="3">
    <source>
        <dbReference type="Proteomes" id="UP000326554"/>
    </source>
</evidence>
<reference evidence="2 3" key="1">
    <citation type="submission" date="2019-09" db="EMBL/GenBank/DDBJ databases">
        <authorList>
            <person name="Park J.-S."/>
            <person name="Choi H.-J."/>
        </authorList>
    </citation>
    <scope>NUCLEOTIDE SEQUENCE [LARGE SCALE GENOMIC DNA]</scope>
    <source>
        <strain evidence="2 3">176SS1-4</strain>
    </source>
</reference>
<accession>A0A5J5GP51</accession>
<dbReference type="SUPFAM" id="SSF50998">
    <property type="entry name" value="Quinoprotein alcohol dehydrogenase-like"/>
    <property type="match status" value="2"/>
</dbReference>
<dbReference type="InterPro" id="IPR002372">
    <property type="entry name" value="PQQ_rpt_dom"/>
</dbReference>
<dbReference type="Gene3D" id="2.130.10.10">
    <property type="entry name" value="YVTN repeat-like/Quinoprotein amine dehydrogenase"/>
    <property type="match status" value="1"/>
</dbReference>
<proteinExistence type="predicted"/>
<dbReference type="SMART" id="SM00564">
    <property type="entry name" value="PQQ"/>
    <property type="match status" value="7"/>
</dbReference>
<dbReference type="InterPro" id="IPR011047">
    <property type="entry name" value="Quinoprotein_ADH-like_sf"/>
</dbReference>
<feature type="domain" description="Pyrrolo-quinoline quinone repeat" evidence="1">
    <location>
        <begin position="104"/>
        <end position="340"/>
    </location>
</feature>
<dbReference type="AlphaFoldDB" id="A0A5J5GP51"/>
<comment type="caution">
    <text evidence="2">The sequence shown here is derived from an EMBL/GenBank/DDBJ whole genome shotgun (WGS) entry which is preliminary data.</text>
</comment>
<name>A0A5J5GP51_9RHOB</name>
<evidence type="ECO:0000313" key="2">
    <source>
        <dbReference type="EMBL" id="KAA9009513.1"/>
    </source>
</evidence>
<sequence>MLGALALVAACSQPDVRLPGQREAVGGVQPDIGQALPVTLPAVQANASWTHRGGNARHFLAHPALPGALNLAFATPIGAGDSRRARITADPVVAGSTIFAMDARATVSAVSNAGDLLWQSDLRRSLEASNEASGGGLAYGDGVLYASTGFGQVHAVDASSGGILWTQDLGASGSAAPTVEGGLLYVAARDGRAWALDRQTGRIRWTRSGISSPSGFGGGSGPAVGDNTAVFPTSAGEVVALFALGGRERWRSFVVGERAGTAQSNVSDIAADPVIAGGRVYAGNFSGQVAAFSLADGERIWSADEGAVGPMRPVGNAVYLVNDIGQLVRLDAATGRVVWRRQLPQQPQRRGLFGAGRDTSVTAHYGPVLAGGRLIVASSDGALRQYDPRSGELMAESALPGGATTNPVVAGGTLYVVSAEGQLLAFR</sequence>
<keyword evidence="3" id="KW-1185">Reference proteome</keyword>
<dbReference type="Pfam" id="PF13360">
    <property type="entry name" value="PQQ_2"/>
    <property type="match status" value="2"/>
</dbReference>
<dbReference type="PANTHER" id="PTHR34512">
    <property type="entry name" value="CELL SURFACE PROTEIN"/>
    <property type="match status" value="1"/>
</dbReference>
<gene>
    <name evidence="2" type="ORF">F3S47_08540</name>
</gene>
<dbReference type="Proteomes" id="UP000326554">
    <property type="component" value="Unassembled WGS sequence"/>
</dbReference>
<dbReference type="InterPro" id="IPR015943">
    <property type="entry name" value="WD40/YVTN_repeat-like_dom_sf"/>
</dbReference>
<protein>
    <submittedName>
        <fullName evidence="2">PQQ-binding-like beta-propeller repeat protein</fullName>
    </submittedName>
</protein>
<dbReference type="EMBL" id="VYQE01000002">
    <property type="protein sequence ID" value="KAA9009513.1"/>
    <property type="molecule type" value="Genomic_DNA"/>
</dbReference>
<dbReference type="InterPro" id="IPR018391">
    <property type="entry name" value="PQQ_b-propeller_rpt"/>
</dbReference>
<evidence type="ECO:0000259" key="1">
    <source>
        <dbReference type="Pfam" id="PF13360"/>
    </source>
</evidence>
<dbReference type="PANTHER" id="PTHR34512:SF30">
    <property type="entry name" value="OUTER MEMBRANE PROTEIN ASSEMBLY FACTOR BAMB"/>
    <property type="match status" value="1"/>
</dbReference>